<dbReference type="InterPro" id="IPR013783">
    <property type="entry name" value="Ig-like_fold"/>
</dbReference>
<evidence type="ECO:0000259" key="2">
    <source>
        <dbReference type="PROSITE" id="PS50093"/>
    </source>
</evidence>
<dbReference type="AlphaFoldDB" id="A0A368NSF7"/>
<dbReference type="InterPro" id="IPR035986">
    <property type="entry name" value="PKD_dom_sf"/>
</dbReference>
<dbReference type="PANTHER" id="PTHR46182">
    <property type="entry name" value="FI19480P1"/>
    <property type="match status" value="1"/>
</dbReference>
<accession>A0A368NSF7</accession>
<gene>
    <name evidence="3" type="ORF">DU002_02605</name>
</gene>
<reference evidence="3 4" key="1">
    <citation type="submission" date="2018-07" db="EMBL/GenBank/DDBJ databases">
        <title>Corallincola holothuriorum sp. nov., a new facultative anaerobe isolated from sea cucumber Apostichopus japonicus.</title>
        <authorList>
            <person name="Xia H."/>
        </authorList>
    </citation>
    <scope>NUCLEOTIDE SEQUENCE [LARGE SCALE GENOMIC DNA]</scope>
    <source>
        <strain evidence="3 4">C4</strain>
    </source>
</reference>
<proteinExistence type="predicted"/>
<evidence type="ECO:0000256" key="1">
    <source>
        <dbReference type="SAM" id="SignalP"/>
    </source>
</evidence>
<protein>
    <submittedName>
        <fullName evidence="3">PKD domain-containing protein</fullName>
    </submittedName>
</protein>
<dbReference type="Gene3D" id="3.40.390.10">
    <property type="entry name" value="Collagenase (Catalytic Domain)"/>
    <property type="match status" value="1"/>
</dbReference>
<evidence type="ECO:0000313" key="4">
    <source>
        <dbReference type="Proteomes" id="UP000252558"/>
    </source>
</evidence>
<dbReference type="OrthoDB" id="369088at2"/>
<keyword evidence="1" id="KW-0732">Signal</keyword>
<feature type="domain" description="PKD" evidence="2">
    <location>
        <begin position="494"/>
        <end position="578"/>
    </location>
</feature>
<keyword evidence="4" id="KW-1185">Reference proteome</keyword>
<feature type="signal peptide" evidence="1">
    <location>
        <begin position="1"/>
        <end position="23"/>
    </location>
</feature>
<feature type="chain" id="PRO_5016638576" evidence="1">
    <location>
        <begin position="24"/>
        <end position="961"/>
    </location>
</feature>
<organism evidence="3 4">
    <name type="scientific">Corallincola holothuriorum</name>
    <dbReference type="NCBI Taxonomy" id="2282215"/>
    <lineage>
        <taxon>Bacteria</taxon>
        <taxon>Pseudomonadati</taxon>
        <taxon>Pseudomonadota</taxon>
        <taxon>Gammaproteobacteria</taxon>
        <taxon>Alteromonadales</taxon>
        <taxon>Psychromonadaceae</taxon>
        <taxon>Corallincola</taxon>
    </lineage>
</organism>
<dbReference type="GO" id="GO:0008237">
    <property type="term" value="F:metallopeptidase activity"/>
    <property type="evidence" value="ECO:0007669"/>
    <property type="project" value="InterPro"/>
</dbReference>
<dbReference type="InterPro" id="IPR000601">
    <property type="entry name" value="PKD_dom"/>
</dbReference>
<dbReference type="InterPro" id="IPR029865">
    <property type="entry name" value="KIAA0319-like"/>
</dbReference>
<dbReference type="InterPro" id="IPR024079">
    <property type="entry name" value="MetalloPept_cat_dom_sf"/>
</dbReference>
<dbReference type="EMBL" id="QPID01000001">
    <property type="protein sequence ID" value="RCU52873.1"/>
    <property type="molecule type" value="Genomic_DNA"/>
</dbReference>
<dbReference type="PROSITE" id="PS50093">
    <property type="entry name" value="PKD"/>
    <property type="match status" value="3"/>
</dbReference>
<feature type="domain" description="PKD" evidence="2">
    <location>
        <begin position="310"/>
        <end position="392"/>
    </location>
</feature>
<feature type="domain" description="PKD" evidence="2">
    <location>
        <begin position="126"/>
        <end position="208"/>
    </location>
</feature>
<dbReference type="PANTHER" id="PTHR46182:SF2">
    <property type="entry name" value="FI19480P1"/>
    <property type="match status" value="1"/>
</dbReference>
<dbReference type="Proteomes" id="UP000252558">
    <property type="component" value="Unassembled WGS sequence"/>
</dbReference>
<dbReference type="RefSeq" id="WP_114336780.1">
    <property type="nucleotide sequence ID" value="NZ_QPID01000001.1"/>
</dbReference>
<dbReference type="SMART" id="SM00089">
    <property type="entry name" value="PKD"/>
    <property type="match status" value="3"/>
</dbReference>
<dbReference type="SUPFAM" id="SSF55486">
    <property type="entry name" value="Metalloproteases ('zincins'), catalytic domain"/>
    <property type="match status" value="1"/>
</dbReference>
<evidence type="ECO:0000313" key="3">
    <source>
        <dbReference type="EMBL" id="RCU52873.1"/>
    </source>
</evidence>
<dbReference type="InterPro" id="IPR022409">
    <property type="entry name" value="PKD/Chitinase_dom"/>
</dbReference>
<comment type="caution">
    <text evidence="3">The sequence shown here is derived from an EMBL/GenBank/DDBJ whole genome shotgun (WGS) entry which is preliminary data.</text>
</comment>
<dbReference type="GO" id="GO:0016020">
    <property type="term" value="C:membrane"/>
    <property type="evidence" value="ECO:0007669"/>
    <property type="project" value="TreeGrafter"/>
</dbReference>
<dbReference type="GO" id="GO:0031410">
    <property type="term" value="C:cytoplasmic vesicle"/>
    <property type="evidence" value="ECO:0007669"/>
    <property type="project" value="TreeGrafter"/>
</dbReference>
<dbReference type="CDD" id="cd00146">
    <property type="entry name" value="PKD"/>
    <property type="match status" value="3"/>
</dbReference>
<sequence length="961" mass="103669">MSRIGVSLFILITFMGLPSFANAFEQTYPQLNLRGTSNGWSVTSMSLVADHTWQVNAQFAATDTERFKFDVYGDWSTNFGDDQADGYADASGGDIAVTQGEGIYQITLNDETLQYSVTKQGGENLLPVADAGEDISLNVGDTAFFNAGSSYDSDGQIVSYTWSNGLSGVAPSLTYEQAGLYTVVLTVTDNDGASATDSVLVNVTAADAEHNFEALSLRGTHNDWSTTAMVAVANHSWEATVTFSGDADDRFKFDRFGDWSENYGDSNADGIAEIAGGDILINQGAGDYFITFNDATLTYSVSKAGESNLPPVADAGDDITLLVGETAYFSAAGSRDSDGDIVAYAWSNGLQGVNPTLTYPNAGSYQVTLTVTDDDGATATDTVVVTVKDDSVQQNFTHLYLRGTHNGWATGEMALVEDNTWQATATFAAGSEQRFKFDQLGDWSLNYGDNEADGWAEQAGEDIFITQGPGEYLITFNDSNFSYRVEKTGIDNQAPIAEAGADITISVGEVAYFDGSLSQDPDGEIVSYQWSNGLSGVAPSLVYGTAGDYVVTLTVTDDGGLIATDNVTVLVSSPDAAPDACRSDINFLGDTDKDGLPDCAELDGIPYFEEYYYQLGARVGTPDLFVEIDWMETTDLGVIPQREALEKVKASFAAEGIAIHFDTGSLYHADAGISPDDFDLGGGNALPFTKTIQLQYSSNPDIAGLYNLKIDHMSYARRFNAPWYYLVFGSSRNLTGSAGSSGVAWVNGKEAIVSLGQWGLNRKTTRNTNLLINYQAGTVMHEFGHNLGLLHGGNDNVNYKPNYLSTMNYMHQLDGLPTIGLDEGDRLMRRLHGSVCVPYLSNAPTDDYRHFRISYSHGLSIDMDETGDAPLHDAVGFGHPNSGAIDYNCNGYPNDIEYGLDVNKDGAYTVVRDHDDWGSIKFYFYKGDGGVAGARAFVEPVAIEEEAPDAEFFNQLKAMMD</sequence>
<dbReference type="Gene3D" id="2.60.40.10">
    <property type="entry name" value="Immunoglobulins"/>
    <property type="match status" value="3"/>
</dbReference>
<name>A0A368NSF7_9GAMM</name>
<dbReference type="Gene3D" id="2.60.40.3620">
    <property type="match status" value="3"/>
</dbReference>
<dbReference type="SUPFAM" id="SSF49299">
    <property type="entry name" value="PKD domain"/>
    <property type="match status" value="3"/>
</dbReference>
<dbReference type="Pfam" id="PF18911">
    <property type="entry name" value="PKD_4"/>
    <property type="match status" value="3"/>
</dbReference>